<feature type="coiled-coil region" evidence="2">
    <location>
        <begin position="25"/>
        <end position="87"/>
    </location>
</feature>
<dbReference type="Proteomes" id="UP001497482">
    <property type="component" value="Chromosome 11"/>
</dbReference>
<evidence type="ECO:0000256" key="1">
    <source>
        <dbReference type="ARBA" id="ARBA00023054"/>
    </source>
</evidence>
<dbReference type="EMBL" id="OZ035833">
    <property type="protein sequence ID" value="CAL1574165.1"/>
    <property type="molecule type" value="Genomic_DNA"/>
</dbReference>
<name>A0AAV2JBZ0_KNICA</name>
<dbReference type="Pfam" id="PF21771">
    <property type="entry name" value="CFAP58_CC"/>
    <property type="match status" value="1"/>
</dbReference>
<organism evidence="4 5">
    <name type="scientific">Knipowitschia caucasica</name>
    <name type="common">Caucasian dwarf goby</name>
    <name type="synonym">Pomatoschistus caucasicus</name>
    <dbReference type="NCBI Taxonomy" id="637954"/>
    <lineage>
        <taxon>Eukaryota</taxon>
        <taxon>Metazoa</taxon>
        <taxon>Chordata</taxon>
        <taxon>Craniata</taxon>
        <taxon>Vertebrata</taxon>
        <taxon>Euteleostomi</taxon>
        <taxon>Actinopterygii</taxon>
        <taxon>Neopterygii</taxon>
        <taxon>Teleostei</taxon>
        <taxon>Neoteleostei</taxon>
        <taxon>Acanthomorphata</taxon>
        <taxon>Gobiaria</taxon>
        <taxon>Gobiiformes</taxon>
        <taxon>Gobioidei</taxon>
        <taxon>Gobiidae</taxon>
        <taxon>Gobiinae</taxon>
        <taxon>Knipowitschia</taxon>
    </lineage>
</organism>
<gene>
    <name evidence="4" type="ORF">KC01_LOCUS5919</name>
</gene>
<reference evidence="4 5" key="1">
    <citation type="submission" date="2024-04" db="EMBL/GenBank/DDBJ databases">
        <authorList>
            <person name="Waldvogel A.-M."/>
            <person name="Schoenle A."/>
        </authorList>
    </citation>
    <scope>NUCLEOTIDE SEQUENCE [LARGE SCALE GENOMIC DNA]</scope>
</reference>
<feature type="domain" description="Cilia- and flagella-associated protein 58 central coiled coil" evidence="3">
    <location>
        <begin position="1"/>
        <end position="99"/>
    </location>
</feature>
<keyword evidence="5" id="KW-1185">Reference proteome</keyword>
<keyword evidence="1 2" id="KW-0175">Coiled coil</keyword>
<dbReference type="InterPro" id="IPR049270">
    <property type="entry name" value="CFAP58_CC"/>
</dbReference>
<evidence type="ECO:0000313" key="5">
    <source>
        <dbReference type="Proteomes" id="UP001497482"/>
    </source>
</evidence>
<dbReference type="GO" id="GO:0005856">
    <property type="term" value="C:cytoskeleton"/>
    <property type="evidence" value="ECO:0007669"/>
    <property type="project" value="TreeGrafter"/>
</dbReference>
<accession>A0AAV2JBZ0</accession>
<protein>
    <recommendedName>
        <fullName evidence="3">Cilia- and flagella-associated protein 58 central coiled coil domain-containing protein</fullName>
    </recommendedName>
</protein>
<evidence type="ECO:0000313" key="4">
    <source>
        <dbReference type="EMBL" id="CAL1574165.1"/>
    </source>
</evidence>
<dbReference type="PANTHER" id="PTHR32083">
    <property type="entry name" value="CILIA AND FLAGELLA-ASSOCIATED PROTEIN 58-RELATED"/>
    <property type="match status" value="1"/>
</dbReference>
<evidence type="ECO:0000256" key="2">
    <source>
        <dbReference type="SAM" id="Coils"/>
    </source>
</evidence>
<proteinExistence type="predicted"/>
<dbReference type="PANTHER" id="PTHR32083:SF0">
    <property type="entry name" value="CILIA AND FLAGELLA-ASSOCIATED PROTEIN 58"/>
    <property type="match status" value="1"/>
</dbReference>
<dbReference type="AlphaFoldDB" id="A0AAV2JBZ0"/>
<evidence type="ECO:0000259" key="3">
    <source>
        <dbReference type="Pfam" id="PF21771"/>
    </source>
</evidence>
<sequence>MSEVEAREMEIYDWKKKETESECKLKQQENLLESLVMERNLYSKNLVGAQEEVSELKMKMKSMNAQVSRLREEIFGKEQTIAKEQQEHLRLDKDNEALRVIF</sequence>